<evidence type="ECO:0000256" key="6">
    <source>
        <dbReference type="PROSITE-ProRule" id="PRU01248"/>
    </source>
</evidence>
<gene>
    <name evidence="9" type="ORF">QBE51_03700</name>
</gene>
<dbReference type="Gene3D" id="1.10.443.10">
    <property type="entry name" value="Intergrase catalytic core"/>
    <property type="match status" value="1"/>
</dbReference>
<dbReference type="InterPro" id="IPR044068">
    <property type="entry name" value="CB"/>
</dbReference>
<dbReference type="Proteomes" id="UP001486565">
    <property type="component" value="Chromosome"/>
</dbReference>
<dbReference type="CDD" id="cd00397">
    <property type="entry name" value="DNA_BRE_C"/>
    <property type="match status" value="1"/>
</dbReference>
<feature type="domain" description="Core-binding (CB)" evidence="8">
    <location>
        <begin position="1"/>
        <end position="88"/>
    </location>
</feature>
<evidence type="ECO:0000259" key="8">
    <source>
        <dbReference type="PROSITE" id="PS51900"/>
    </source>
</evidence>
<keyword evidence="3" id="KW-0229">DNA integration</keyword>
<reference evidence="9 10" key="1">
    <citation type="submission" date="2023-03" db="EMBL/GenBank/DDBJ databases">
        <title>Novel Species.</title>
        <authorList>
            <person name="Ma S."/>
        </authorList>
    </citation>
    <scope>NUCLEOTIDE SEQUENCE [LARGE SCALE GENOMIC DNA]</scope>
    <source>
        <strain evidence="9 10">LIND6LT2</strain>
    </source>
</reference>
<keyword evidence="4 6" id="KW-0238">DNA-binding</keyword>
<dbReference type="InterPro" id="IPR013762">
    <property type="entry name" value="Integrase-like_cat_sf"/>
</dbReference>
<dbReference type="InterPro" id="IPR004107">
    <property type="entry name" value="Integrase_SAM-like_N"/>
</dbReference>
<dbReference type="PANTHER" id="PTHR30349">
    <property type="entry name" value="PHAGE INTEGRASE-RELATED"/>
    <property type="match status" value="1"/>
</dbReference>
<dbReference type="Pfam" id="PF00589">
    <property type="entry name" value="Phage_integrase"/>
    <property type="match status" value="1"/>
</dbReference>
<feature type="domain" description="Tyr recombinase" evidence="7">
    <location>
        <begin position="111"/>
        <end position="287"/>
    </location>
</feature>
<dbReference type="InterPro" id="IPR011010">
    <property type="entry name" value="DNA_brk_join_enz"/>
</dbReference>
<dbReference type="PROSITE" id="PS51900">
    <property type="entry name" value="CB"/>
    <property type="match status" value="1"/>
</dbReference>
<dbReference type="InterPro" id="IPR002104">
    <property type="entry name" value="Integrase_catalytic"/>
</dbReference>
<dbReference type="InterPro" id="IPR010998">
    <property type="entry name" value="Integrase_recombinase_N"/>
</dbReference>
<dbReference type="Gene3D" id="1.10.150.130">
    <property type="match status" value="1"/>
</dbReference>
<dbReference type="RefSeq" id="WP_341877606.1">
    <property type="nucleotide sequence ID" value="NZ_CP121687.1"/>
</dbReference>
<comment type="similarity">
    <text evidence="2">Belongs to the 'phage' integrase family.</text>
</comment>
<comment type="function">
    <text evidence="1">Site-specific tyrosine recombinase, which acts by catalyzing the cutting and rejoining of the recombining DNA molecules.</text>
</comment>
<name>A0ABZ2Y5M1_9FIRM</name>
<evidence type="ECO:0000256" key="5">
    <source>
        <dbReference type="ARBA" id="ARBA00023172"/>
    </source>
</evidence>
<proteinExistence type="inferred from homology"/>
<evidence type="ECO:0000259" key="7">
    <source>
        <dbReference type="PROSITE" id="PS51898"/>
    </source>
</evidence>
<accession>A0ABZ2Y5M1</accession>
<dbReference type="Pfam" id="PF13495">
    <property type="entry name" value="Phage_int_SAM_4"/>
    <property type="match status" value="1"/>
</dbReference>
<evidence type="ECO:0000256" key="2">
    <source>
        <dbReference type="ARBA" id="ARBA00008857"/>
    </source>
</evidence>
<evidence type="ECO:0000256" key="4">
    <source>
        <dbReference type="ARBA" id="ARBA00023125"/>
    </source>
</evidence>
<protein>
    <submittedName>
        <fullName evidence="9">Tyrosine-type recombinase/integrase</fullName>
    </submittedName>
</protein>
<evidence type="ECO:0000313" key="10">
    <source>
        <dbReference type="Proteomes" id="UP001486565"/>
    </source>
</evidence>
<dbReference type="EMBL" id="CP121687">
    <property type="protein sequence ID" value="WZL70645.1"/>
    <property type="molecule type" value="Genomic_DNA"/>
</dbReference>
<dbReference type="PANTHER" id="PTHR30349:SF89">
    <property type="entry name" value="INTEGRASE_RECOMBINASE"/>
    <property type="match status" value="1"/>
</dbReference>
<evidence type="ECO:0000256" key="3">
    <source>
        <dbReference type="ARBA" id="ARBA00022908"/>
    </source>
</evidence>
<organism evidence="9 10">
    <name type="scientific">Defluviitalea saccharophila</name>
    <dbReference type="NCBI Taxonomy" id="879970"/>
    <lineage>
        <taxon>Bacteria</taxon>
        <taxon>Bacillati</taxon>
        <taxon>Bacillota</taxon>
        <taxon>Clostridia</taxon>
        <taxon>Lachnospirales</taxon>
        <taxon>Defluviitaleaceae</taxon>
        <taxon>Defluviitalea</taxon>
    </lineage>
</organism>
<sequence length="289" mass="33714">MKAKDYLAQYEAAQLKKKSPNTVKAYIADLKQFFAFIDKDLEDVKHDDIVRYTQYLLSQINKRKNKPLEPKTVNRKLVSVRQYIDWINKNEMIDINIFIDIELIKIQKQEYLDEVITKTDFDRIVRAAEKDGNMKAVAVFNTLYFTGVRVSELTQFTVGDIKTGEKFVRGKGNKYRRVVIPEKLKAILLPYIKQRGLKNNQYLFINDTNNNPMQRQSIHNMIKSYAGQARVKLSKAHAHSFRHLCALRMIEEGATLDEVADILGHSNINTTRIYTRKTGKELRNIQERL</sequence>
<dbReference type="PROSITE" id="PS51898">
    <property type="entry name" value="TYR_RECOMBINASE"/>
    <property type="match status" value="1"/>
</dbReference>
<keyword evidence="5" id="KW-0233">DNA recombination</keyword>
<evidence type="ECO:0000256" key="1">
    <source>
        <dbReference type="ARBA" id="ARBA00003283"/>
    </source>
</evidence>
<evidence type="ECO:0000313" key="9">
    <source>
        <dbReference type="EMBL" id="WZL70645.1"/>
    </source>
</evidence>
<keyword evidence="10" id="KW-1185">Reference proteome</keyword>
<dbReference type="InterPro" id="IPR050090">
    <property type="entry name" value="Tyrosine_recombinase_XerCD"/>
</dbReference>
<dbReference type="SUPFAM" id="SSF56349">
    <property type="entry name" value="DNA breaking-rejoining enzymes"/>
    <property type="match status" value="1"/>
</dbReference>